<dbReference type="AlphaFoldDB" id="A0A6M1LTX8"/>
<sequence>MAHPPPEAPGRAHPLRGGPPLSAPFRVQEDRLYDVSARGTAFTEGDAAEAAARLARLRWLFALGLGANGLTWTLAGLAFVLGGRAWGAGFGLLALATVPLLALPALIEALARHRARRRHRVRPREFGRG</sequence>
<dbReference type="Proteomes" id="UP000475385">
    <property type="component" value="Unassembled WGS sequence"/>
</dbReference>
<feature type="region of interest" description="Disordered" evidence="1">
    <location>
        <begin position="1"/>
        <end position="24"/>
    </location>
</feature>
<reference evidence="3 4" key="2">
    <citation type="submission" date="2020-03" db="EMBL/GenBank/DDBJ databases">
        <title>Roseomonas stagni sp. nov., isolated from pond water in Japan.</title>
        <authorList>
            <person name="Furuhata K."/>
            <person name="Miyamoto H."/>
            <person name="Goto K."/>
        </authorList>
    </citation>
    <scope>NUCLEOTIDE SEQUENCE [LARGE SCALE GENOMIC DNA]</scope>
    <source>
        <strain evidence="3 4">PeD5</strain>
    </source>
</reference>
<protein>
    <submittedName>
        <fullName evidence="3">Uncharacterized protein</fullName>
    </submittedName>
</protein>
<proteinExistence type="predicted"/>
<dbReference type="EMBL" id="JAAIKB010000015">
    <property type="protein sequence ID" value="NGM23449.1"/>
    <property type="molecule type" value="Genomic_DNA"/>
</dbReference>
<comment type="caution">
    <text evidence="3">The sequence shown here is derived from an EMBL/GenBank/DDBJ whole genome shotgun (WGS) entry which is preliminary data.</text>
</comment>
<evidence type="ECO:0000256" key="2">
    <source>
        <dbReference type="SAM" id="Phobius"/>
    </source>
</evidence>
<feature type="transmembrane region" description="Helical" evidence="2">
    <location>
        <begin position="88"/>
        <end position="111"/>
    </location>
</feature>
<evidence type="ECO:0000313" key="3">
    <source>
        <dbReference type="EMBL" id="NGM23449.1"/>
    </source>
</evidence>
<evidence type="ECO:0000313" key="4">
    <source>
        <dbReference type="Proteomes" id="UP000475385"/>
    </source>
</evidence>
<keyword evidence="2" id="KW-0472">Membrane</keyword>
<keyword evidence="2" id="KW-1133">Transmembrane helix</keyword>
<gene>
    <name evidence="3" type="ORF">G3576_25780</name>
</gene>
<dbReference type="RefSeq" id="WP_164697315.1">
    <property type="nucleotide sequence ID" value="NZ_JAAIKB010000015.1"/>
</dbReference>
<name>A0A6M1LTX8_9PROT</name>
<feature type="transmembrane region" description="Helical" evidence="2">
    <location>
        <begin position="59"/>
        <end position="82"/>
    </location>
</feature>
<reference evidence="3 4" key="1">
    <citation type="submission" date="2020-02" db="EMBL/GenBank/DDBJ databases">
        <authorList>
            <person name="Kim H.M."/>
            <person name="Jeon C.O."/>
        </authorList>
    </citation>
    <scope>NUCLEOTIDE SEQUENCE [LARGE SCALE GENOMIC DNA]</scope>
    <source>
        <strain evidence="3 4">PeD5</strain>
    </source>
</reference>
<evidence type="ECO:0000256" key="1">
    <source>
        <dbReference type="SAM" id="MobiDB-lite"/>
    </source>
</evidence>
<keyword evidence="4" id="KW-1185">Reference proteome</keyword>
<keyword evidence="2" id="KW-0812">Transmembrane</keyword>
<organism evidence="3 4">
    <name type="scientific">Falsiroseomonas algicola</name>
    <dbReference type="NCBI Taxonomy" id="2716930"/>
    <lineage>
        <taxon>Bacteria</taxon>
        <taxon>Pseudomonadati</taxon>
        <taxon>Pseudomonadota</taxon>
        <taxon>Alphaproteobacteria</taxon>
        <taxon>Acetobacterales</taxon>
        <taxon>Roseomonadaceae</taxon>
        <taxon>Falsiroseomonas</taxon>
    </lineage>
</organism>
<accession>A0A6M1LTX8</accession>